<dbReference type="InterPro" id="IPR002733">
    <property type="entry name" value="AMMECR1_domain"/>
</dbReference>
<accession>A0AAU9ILN5</accession>
<organism evidence="2 3">
    <name type="scientific">Blepharisma stoltei</name>
    <dbReference type="NCBI Taxonomy" id="1481888"/>
    <lineage>
        <taxon>Eukaryota</taxon>
        <taxon>Sar</taxon>
        <taxon>Alveolata</taxon>
        <taxon>Ciliophora</taxon>
        <taxon>Postciliodesmatophora</taxon>
        <taxon>Heterotrichea</taxon>
        <taxon>Heterotrichida</taxon>
        <taxon>Blepharismidae</taxon>
        <taxon>Blepharisma</taxon>
    </lineage>
</organism>
<gene>
    <name evidence="2" type="ORF">BSTOLATCC_MIC9875</name>
</gene>
<dbReference type="InterPro" id="IPR036071">
    <property type="entry name" value="AMMECR1_dom_sf"/>
</dbReference>
<dbReference type="Pfam" id="PF01871">
    <property type="entry name" value="AMMECR1"/>
    <property type="match status" value="1"/>
</dbReference>
<proteinExistence type="predicted"/>
<reference evidence="2" key="1">
    <citation type="submission" date="2021-09" db="EMBL/GenBank/DDBJ databases">
        <authorList>
            <consortium name="AG Swart"/>
            <person name="Singh M."/>
            <person name="Singh A."/>
            <person name="Seah K."/>
            <person name="Emmerich C."/>
        </authorList>
    </citation>
    <scope>NUCLEOTIDE SEQUENCE</scope>
    <source>
        <strain evidence="2">ATCC30299</strain>
    </source>
</reference>
<feature type="domain" description="AMMECR1" evidence="1">
    <location>
        <begin position="1"/>
        <end position="209"/>
    </location>
</feature>
<dbReference type="InterPro" id="IPR023473">
    <property type="entry name" value="AMMECR1"/>
</dbReference>
<keyword evidence="3" id="KW-1185">Reference proteome</keyword>
<evidence type="ECO:0000313" key="2">
    <source>
        <dbReference type="EMBL" id="CAG9314078.1"/>
    </source>
</evidence>
<dbReference type="PROSITE" id="PS51112">
    <property type="entry name" value="AMMECR1"/>
    <property type="match status" value="1"/>
</dbReference>
<dbReference type="EMBL" id="CAJZBQ010000011">
    <property type="protein sequence ID" value="CAG9314078.1"/>
    <property type="molecule type" value="Genomic_DNA"/>
</dbReference>
<sequence>MSERLQATDEMCAVCFDMLIASLRNEPTDSIIDRFLTAETQANIPCPVFVTWKIGRDKDLRGCIGTFDKTTRIGEIVPRYALVSALSDSRFDPISLREVEHLSVSVSLLTNFTPIEHPLDWEVGTHGIQIDFRVKGNRYSGTFLPEVSKEQGWDQATTLVQLFRKAGYKPPNSNRNPAEIVQEMAPSLSVITYQSSKKSMTYARYQAYRGIAN</sequence>
<evidence type="ECO:0000259" key="1">
    <source>
        <dbReference type="PROSITE" id="PS51112"/>
    </source>
</evidence>
<dbReference type="Proteomes" id="UP001162131">
    <property type="component" value="Unassembled WGS sequence"/>
</dbReference>
<dbReference type="Gene3D" id="3.30.700.20">
    <property type="entry name" value="Hypothetical protein ph0010, domain 1"/>
    <property type="match status" value="1"/>
</dbReference>
<dbReference type="PANTHER" id="PTHR13016">
    <property type="entry name" value="AMMECR1 HOMOLOG"/>
    <property type="match status" value="1"/>
</dbReference>
<protein>
    <recommendedName>
        <fullName evidence="1">AMMECR1 domain-containing protein</fullName>
    </recommendedName>
</protein>
<dbReference type="PANTHER" id="PTHR13016:SF0">
    <property type="entry name" value="AMME SYNDROME CANDIDATE GENE 1 PROTEIN"/>
    <property type="match status" value="1"/>
</dbReference>
<dbReference type="AlphaFoldDB" id="A0AAU9ILN5"/>
<dbReference type="InterPro" id="IPR027485">
    <property type="entry name" value="AMMECR1_N"/>
</dbReference>
<dbReference type="SUPFAM" id="SSF143447">
    <property type="entry name" value="AMMECR1-like"/>
    <property type="match status" value="1"/>
</dbReference>
<name>A0AAU9ILN5_9CILI</name>
<dbReference type="NCBIfam" id="TIGR00296">
    <property type="entry name" value="TIGR00296 family protein"/>
    <property type="match status" value="1"/>
</dbReference>
<evidence type="ECO:0000313" key="3">
    <source>
        <dbReference type="Proteomes" id="UP001162131"/>
    </source>
</evidence>
<comment type="caution">
    <text evidence="2">The sequence shown here is derived from an EMBL/GenBank/DDBJ whole genome shotgun (WGS) entry which is preliminary data.</text>
</comment>